<dbReference type="Gene3D" id="2.60.40.10">
    <property type="entry name" value="Immunoglobulins"/>
    <property type="match status" value="3"/>
</dbReference>
<dbReference type="InterPro" id="IPR055371">
    <property type="entry name" value="SpaA_PFL_dom_4"/>
</dbReference>
<dbReference type="Pfam" id="PF01345">
    <property type="entry name" value="DUF11"/>
    <property type="match status" value="3"/>
</dbReference>
<feature type="domain" description="DUF11" evidence="2">
    <location>
        <begin position="1043"/>
        <end position="1165"/>
    </location>
</feature>
<dbReference type="PANTHER" id="PTHR34819:SF3">
    <property type="entry name" value="CELL SURFACE PROTEIN"/>
    <property type="match status" value="1"/>
</dbReference>
<feature type="domain" description="DUF11" evidence="2">
    <location>
        <begin position="687"/>
        <end position="809"/>
    </location>
</feature>
<dbReference type="Proteomes" id="UP000306791">
    <property type="component" value="Unassembled WGS sequence"/>
</dbReference>
<feature type="domain" description="DUF11" evidence="2">
    <location>
        <begin position="1281"/>
        <end position="1378"/>
    </location>
</feature>
<dbReference type="Pfam" id="PF21959">
    <property type="entry name" value="DUF6923"/>
    <property type="match status" value="2"/>
</dbReference>
<dbReference type="PANTHER" id="PTHR34819">
    <property type="entry name" value="LARGE CYSTEINE-RICH PERIPLASMIC PROTEIN OMCB"/>
    <property type="match status" value="1"/>
</dbReference>
<dbReference type="SUPFAM" id="SSF101898">
    <property type="entry name" value="NHL repeat"/>
    <property type="match status" value="1"/>
</dbReference>
<evidence type="ECO:0000259" key="4">
    <source>
        <dbReference type="Pfam" id="PF21959"/>
    </source>
</evidence>
<dbReference type="InterPro" id="IPR047589">
    <property type="entry name" value="DUF11_rpt"/>
</dbReference>
<reference evidence="6 7" key="1">
    <citation type="submission" date="2019-05" db="EMBL/GenBank/DDBJ databases">
        <title>Microbulbifer harenosus sp. nov., an alginate-degrading bacterium isolated from coastal sand.</title>
        <authorList>
            <person name="Huang H."/>
            <person name="Mo K."/>
            <person name="Bao S."/>
        </authorList>
    </citation>
    <scope>NUCLEOTIDE SEQUENCE [LARGE SCALE GENOMIC DNA]</scope>
    <source>
        <strain evidence="6 7">HB161719</strain>
    </source>
</reference>
<evidence type="ECO:0000259" key="5">
    <source>
        <dbReference type="Pfam" id="PF24514"/>
    </source>
</evidence>
<dbReference type="RefSeq" id="WP_138237034.1">
    <property type="nucleotide sequence ID" value="NZ_CP185860.1"/>
</dbReference>
<protein>
    <submittedName>
        <fullName evidence="6">DUF11 domain-containing protein</fullName>
    </submittedName>
</protein>
<feature type="domain" description="DUF6923" evidence="4">
    <location>
        <begin position="466"/>
        <end position="678"/>
    </location>
</feature>
<dbReference type="InterPro" id="IPR001434">
    <property type="entry name" value="OmcB-like_DUF11"/>
</dbReference>
<evidence type="ECO:0000313" key="6">
    <source>
        <dbReference type="EMBL" id="TLM74435.1"/>
    </source>
</evidence>
<dbReference type="InterPro" id="IPR051172">
    <property type="entry name" value="Chlamydia_OmcB"/>
</dbReference>
<feature type="domain" description="SpaA-like prealbumin fold" evidence="3">
    <location>
        <begin position="927"/>
        <end position="1036"/>
    </location>
</feature>
<feature type="compositionally biased region" description="Polar residues" evidence="1">
    <location>
        <begin position="797"/>
        <end position="812"/>
    </location>
</feature>
<keyword evidence="7" id="KW-1185">Reference proteome</keyword>
<proteinExistence type="predicted"/>
<comment type="caution">
    <text evidence="6">The sequence shown here is derived from an EMBL/GenBank/DDBJ whole genome shotgun (WGS) entry which is preliminary data.</text>
</comment>
<feature type="region of interest" description="Disordered" evidence="1">
    <location>
        <begin position="789"/>
        <end position="812"/>
    </location>
</feature>
<dbReference type="Pfam" id="PF20674">
    <property type="entry name" value="SpaA_3"/>
    <property type="match status" value="1"/>
</dbReference>
<dbReference type="EMBL" id="VANI01000021">
    <property type="protein sequence ID" value="TLM74435.1"/>
    <property type="molecule type" value="Genomic_DNA"/>
</dbReference>
<evidence type="ECO:0000313" key="7">
    <source>
        <dbReference type="Proteomes" id="UP000306791"/>
    </source>
</evidence>
<evidence type="ECO:0000259" key="2">
    <source>
        <dbReference type="Pfam" id="PF01345"/>
    </source>
</evidence>
<dbReference type="Pfam" id="PF24514">
    <property type="entry name" value="SpaA_4"/>
    <property type="match status" value="2"/>
</dbReference>
<accession>A0ABY2UDF4</accession>
<organism evidence="6 7">
    <name type="scientific">Microbulbifer harenosus</name>
    <dbReference type="NCBI Taxonomy" id="2576840"/>
    <lineage>
        <taxon>Bacteria</taxon>
        <taxon>Pseudomonadati</taxon>
        <taxon>Pseudomonadota</taxon>
        <taxon>Gammaproteobacteria</taxon>
        <taxon>Cellvibrionales</taxon>
        <taxon>Microbulbiferaceae</taxon>
        <taxon>Microbulbifer</taxon>
    </lineage>
</organism>
<dbReference type="InterPro" id="IPR054215">
    <property type="entry name" value="DUF6923"/>
</dbReference>
<sequence>MSAQQITADIFRHSRCIALWLVRVLLLSVISLGFAGHAAAQEDFGQCDSRLWFYAENANGQPVLYSGDSNTPPQSIRRAGTGVAPGRLTAVAYNAGDQFVYAISPAGDGARGEVLRIDRRGVAQSVSEIPFTREGGERHHVAVARGAFDHRGFYYVVPVAEKGVAEIHRVDPQSGTVQVLTLSEPVAITGLSWFDGYLYAVDRTAGLLRIDVQSYLSGSAAQVPVERWRATDNPPAVRGMAAAANGVFAYDDSGRVYRYDLNSGAPDAFGYWDTVRGEVLRCAEAPLELPDFAAARYRMGLPHLTGSGVGDELRGVTVQVEIYTRIELRSRSFVPGEPVSFRLVVGTESDILLDGVRVQFQLPAALASARWICRADGDSRCGEPRGFGPIDTLVSLDGGEIFFDVVADTATTARGPQTVRLSAAPPANILEARLDNNSDSVTLRPVVREDFGSCDSRMYLHQGAGTTDLILMDTGTSPFSYTTLGNTPNVQYNAAAYNPADNFIYAISSDLSLIRISADGSSEVVAINILPAAEWVAGTFASDGFMYVTTGGAQQNIFRIDVTLQDPFPTQALLFDTSQVTSPGDLAFYNGRMYTVDTATRQLRTFNVVGQPQGAVLPVTVVGDTNTFSPITAMWGASNGVFGADDFGNVYQFDINSGRASNIGNAPTSSVSDGSHCFTAPFELSTDLAITKDDFQTLYTPGQSVTYFITVTNNGPAAVEKAVVSDPLPAGITEASWTCSGNNGGTCGAANGNGALNDTPDIPVFGSVTYNFTLNVPRDFPGDLVNTATVTPPAGVTDSNPDNNTATDTNQRQPLLTIEKISFGGVGTFFFSVQNAGGSPNITTVEEGVAVQAPAQSIVNAGQQVVVREPTLAPGFTLTDITCTGLSEGGNYTVDLNERQVSIDGSGTLPGADIVCTFTNNAEPQASISLQKSLPDGRFAEGDQFQLSINGAGGTSATTTGSGTAVSPTITASQPVVGSSYTLSEAGSGSTNLANYTTTYSCTNGLAGGQTPSGSGTNFSFTLNQGDQLACTFVNTLRELQADLAVTKTDNSDLYVPGSDLTYTIVVNNNGPDDVTGATVSDALPAGVSSASWTCSANGGASCGALSGTGAINETVDLPAGGSITYLFTITVPEDYTGDLINTARADVPDGVIDPDPGNNSATDTNRRAPEVTIEKVSEGDVGTFSFSGGNGVPEQSITTTSPGQVQRGNSFYLSSANTATPITESGIPATFELTDITCRGLQAGSAVVDINTATVTLDAAATAAGSEITCRFTNERLSTDLAVTKSAQPTTVVAGDNVTYTITVDNLGPRDTTNAILTDTPDANQDCITPATISCSATGGAQCPVAPIDPAQLVGGGLVIPVLPANSEVVFTLVCQVSAGAAP</sequence>
<evidence type="ECO:0000259" key="3">
    <source>
        <dbReference type="Pfam" id="PF20674"/>
    </source>
</evidence>
<feature type="domain" description="DUF6923" evidence="4">
    <location>
        <begin position="54"/>
        <end position="264"/>
    </location>
</feature>
<name>A0ABY2UDF4_9GAMM</name>
<dbReference type="InterPro" id="IPR013783">
    <property type="entry name" value="Ig-like_fold"/>
</dbReference>
<feature type="domain" description="SpaA-like prealbumin fold" evidence="5">
    <location>
        <begin position="816"/>
        <end position="921"/>
    </location>
</feature>
<evidence type="ECO:0000256" key="1">
    <source>
        <dbReference type="SAM" id="MobiDB-lite"/>
    </source>
</evidence>
<dbReference type="SUPFAM" id="SSF63825">
    <property type="entry name" value="YWTD domain"/>
    <property type="match status" value="1"/>
</dbReference>
<feature type="domain" description="SpaA-like prealbumin fold" evidence="5">
    <location>
        <begin position="1172"/>
        <end position="1277"/>
    </location>
</feature>
<dbReference type="InterPro" id="IPR048834">
    <property type="entry name" value="SpaA_pre-album"/>
</dbReference>
<dbReference type="NCBIfam" id="TIGR01451">
    <property type="entry name" value="B_ant_repeat"/>
    <property type="match status" value="3"/>
</dbReference>
<gene>
    <name evidence="6" type="ORF">FDY93_17455</name>
</gene>